<feature type="compositionally biased region" description="Polar residues" evidence="1">
    <location>
        <begin position="80"/>
        <end position="125"/>
    </location>
</feature>
<feature type="compositionally biased region" description="Polar residues" evidence="1">
    <location>
        <begin position="46"/>
        <end position="60"/>
    </location>
</feature>
<proteinExistence type="predicted"/>
<dbReference type="EMBL" id="MBFR01000310">
    <property type="protein sequence ID" value="PVU89500.1"/>
    <property type="molecule type" value="Genomic_DNA"/>
</dbReference>
<protein>
    <submittedName>
        <fullName evidence="2">Uncharacterized protein</fullName>
    </submittedName>
</protein>
<dbReference type="AlphaFoldDB" id="A0A2T9YB02"/>
<feature type="compositionally biased region" description="Polar residues" evidence="1">
    <location>
        <begin position="228"/>
        <end position="242"/>
    </location>
</feature>
<evidence type="ECO:0000256" key="1">
    <source>
        <dbReference type="SAM" id="MobiDB-lite"/>
    </source>
</evidence>
<reference evidence="2 3" key="1">
    <citation type="journal article" date="2018" name="MBio">
        <title>Comparative Genomics Reveals the Core Gene Toolbox for the Fungus-Insect Symbiosis.</title>
        <authorList>
            <person name="Wang Y."/>
            <person name="Stata M."/>
            <person name="Wang W."/>
            <person name="Stajich J.E."/>
            <person name="White M.M."/>
            <person name="Moncalvo J.M."/>
        </authorList>
    </citation>
    <scope>NUCLEOTIDE SEQUENCE [LARGE SCALE GENOMIC DNA]</scope>
    <source>
        <strain evidence="2 3">SWE-8-4</strain>
    </source>
</reference>
<feature type="compositionally biased region" description="Polar residues" evidence="1">
    <location>
        <begin position="15"/>
        <end position="26"/>
    </location>
</feature>
<dbReference type="GO" id="GO:0016071">
    <property type="term" value="P:mRNA metabolic process"/>
    <property type="evidence" value="ECO:0007669"/>
    <property type="project" value="UniProtKB-ARBA"/>
</dbReference>
<feature type="region of interest" description="Disordered" evidence="1">
    <location>
        <begin position="220"/>
        <end position="242"/>
    </location>
</feature>
<feature type="region of interest" description="Disordered" evidence="1">
    <location>
        <begin position="1"/>
        <end position="133"/>
    </location>
</feature>
<dbReference type="Proteomes" id="UP000245383">
    <property type="component" value="Unassembled WGS sequence"/>
</dbReference>
<dbReference type="InterPro" id="IPR028322">
    <property type="entry name" value="PNRC-like_rgn"/>
</dbReference>
<accession>A0A2T9YB02</accession>
<evidence type="ECO:0000313" key="2">
    <source>
        <dbReference type="EMBL" id="PVU89500.1"/>
    </source>
</evidence>
<evidence type="ECO:0000313" key="3">
    <source>
        <dbReference type="Proteomes" id="UP000245383"/>
    </source>
</evidence>
<gene>
    <name evidence="2" type="ORF">BB561_005317</name>
</gene>
<keyword evidence="3" id="KW-1185">Reference proteome</keyword>
<comment type="caution">
    <text evidence="2">The sequence shown here is derived from an EMBL/GenBank/DDBJ whole genome shotgun (WGS) entry which is preliminary data.</text>
</comment>
<dbReference type="Pfam" id="PF15365">
    <property type="entry name" value="PNRC"/>
    <property type="match status" value="1"/>
</dbReference>
<sequence>MFQVPHQHTKPRYYPNTQSSTKSSVNRVYKDENKGGPRNFKVSKPLFNNSGSTTGPNQLPVQRILKSGEKTGTLFLGHNEQLSPKPQSAKPNRSPNSSKKNVFPVNQSQASKTNNSIHSQSTKKSVTFAPKPRKSNEKFATFLDSQPVFLETLPTTAPSAVLARNPSPKTPKRVVNKSFKLEDSARKPKSAEPSFASHVSANLAQRHYAGAIFNNSSPDASSLPPPVFSSTSVSEDSTPNPAKNLSSIFQTLVAINSQLNNQALKPNSSNISNNQIHFNDSAIISMRNQIDIKHEIFSSSNRSHAMPNTQSVFS</sequence>
<name>A0A2T9YB02_9FUNG</name>
<organism evidence="2 3">
    <name type="scientific">Smittium simulii</name>
    <dbReference type="NCBI Taxonomy" id="133385"/>
    <lineage>
        <taxon>Eukaryota</taxon>
        <taxon>Fungi</taxon>
        <taxon>Fungi incertae sedis</taxon>
        <taxon>Zoopagomycota</taxon>
        <taxon>Kickxellomycotina</taxon>
        <taxon>Harpellomycetes</taxon>
        <taxon>Harpellales</taxon>
        <taxon>Legeriomycetaceae</taxon>
        <taxon>Smittium</taxon>
    </lineage>
</organism>